<keyword evidence="9" id="KW-1185">Reference proteome</keyword>
<gene>
    <name evidence="8" type="ORF">Plec18167_005372</name>
</gene>
<keyword evidence="4" id="KW-0560">Oxidoreductase</keyword>
<feature type="compositionally biased region" description="Polar residues" evidence="6">
    <location>
        <begin position="522"/>
        <end position="537"/>
    </location>
</feature>
<organism evidence="8 9">
    <name type="scientific">Paecilomyces lecythidis</name>
    <dbReference type="NCBI Taxonomy" id="3004212"/>
    <lineage>
        <taxon>Eukaryota</taxon>
        <taxon>Fungi</taxon>
        <taxon>Dikarya</taxon>
        <taxon>Ascomycota</taxon>
        <taxon>Pezizomycotina</taxon>
        <taxon>Eurotiomycetes</taxon>
        <taxon>Eurotiomycetidae</taxon>
        <taxon>Eurotiales</taxon>
        <taxon>Thermoascaceae</taxon>
        <taxon>Paecilomyces</taxon>
    </lineage>
</organism>
<keyword evidence="5" id="KW-0408">Iron</keyword>
<dbReference type="Pfam" id="PF00067">
    <property type="entry name" value="p450"/>
    <property type="match status" value="1"/>
</dbReference>
<evidence type="ECO:0000256" key="1">
    <source>
        <dbReference type="ARBA" id="ARBA00001971"/>
    </source>
</evidence>
<dbReference type="CDD" id="cd12148">
    <property type="entry name" value="fungal_TF_MHR"/>
    <property type="match status" value="1"/>
</dbReference>
<protein>
    <recommendedName>
        <fullName evidence="10">Pisatin demethylase</fullName>
    </recommendedName>
</protein>
<dbReference type="PROSITE" id="PS00086">
    <property type="entry name" value="CYTOCHROME_P450"/>
    <property type="match status" value="1"/>
</dbReference>
<dbReference type="InterPro" id="IPR050121">
    <property type="entry name" value="Cytochrome_P450_monoxygenase"/>
</dbReference>
<dbReference type="Proteomes" id="UP001583193">
    <property type="component" value="Unassembled WGS sequence"/>
</dbReference>
<evidence type="ECO:0000256" key="2">
    <source>
        <dbReference type="ARBA" id="ARBA00010617"/>
    </source>
</evidence>
<comment type="caution">
    <text evidence="8">The sequence shown here is derived from an EMBL/GenBank/DDBJ whole genome shotgun (WGS) entry which is preliminary data.</text>
</comment>
<evidence type="ECO:0000313" key="9">
    <source>
        <dbReference type="Proteomes" id="UP001583193"/>
    </source>
</evidence>
<dbReference type="CDD" id="cd11060">
    <property type="entry name" value="CYP57A1-like"/>
    <property type="match status" value="1"/>
</dbReference>
<dbReference type="SUPFAM" id="SSF48264">
    <property type="entry name" value="Cytochrome P450"/>
    <property type="match status" value="1"/>
</dbReference>
<evidence type="ECO:0000256" key="7">
    <source>
        <dbReference type="SAM" id="Phobius"/>
    </source>
</evidence>
<dbReference type="InterPro" id="IPR001128">
    <property type="entry name" value="Cyt_P450"/>
</dbReference>
<keyword evidence="7" id="KW-1133">Transmembrane helix</keyword>
<sequence>MAVIKKLEMALVPYFTPRMIATIAAVTLVALLLRIRLRPGLRNIPGPFLASFTPFDRLWTAISGRAFLFHLDYHRKYGPLVRLGPNHVSVADSQYIPLIYGITSKFYKSEFYSVFDVNTNEGVVPTVFSIRNEAAHTALKRPVAHAYAMSSLLELEPMADECCRIFEEKLDSMQDKPFDLGVWLQWYAFDIISSITFSNRFDFMKNEEDVAGIIGAIEGRLMYNSVIGQVPSLHPWLLGNSIVARIATAIPGIARLASARYLSSFSKKQLDRYRSADSSSFKYRDMLARFKRTVNDNVVMADSELLSHATSNILAGSDTTAISLRSLFYYLNKYPRCMKKVVEEIDEADSKGELSPFVTFAEGNRLKYFQACMKEALRMHPAVGLLLERVVPEGGASFGNVHLPAGTVVGMNPWVLGYDKGVYGEDVDVYRPERWLEVDRETYKLMDRNYFAFGSGARTCLGKNVSLMEMSKLIPQLLRDFTFELADPKSQWELHDFWYLSSMEDRISAMEDRLSSLEKQKSTLPSQNVNGSPQITSPDVLRSDKGRDGAVQTICVVEREGSDNPEETEDAIDGMAAVTFAPESDCAFFGPSSNIALLRDISQAVARMDNTRRPWMPSPLVENSVSSREGQDQTANYLQMPPTPASLRYSFSDPYSAESAIPADEKINIYALPSERHAQELMHRYFSNTGQMFPYIHEETFSNTYNQAKRNAFRGVRRIWLGLLNMVFAMATSVSLSPDSQGPVAAQRTAESETYYRRASGLCSEQIALGRGMSLDAGKFHFSSFPTTLELT</sequence>
<dbReference type="Gene3D" id="1.10.630.10">
    <property type="entry name" value="Cytochrome P450"/>
    <property type="match status" value="1"/>
</dbReference>
<dbReference type="InterPro" id="IPR036396">
    <property type="entry name" value="Cyt_P450_sf"/>
</dbReference>
<feature type="region of interest" description="Disordered" evidence="6">
    <location>
        <begin position="517"/>
        <end position="545"/>
    </location>
</feature>
<dbReference type="PANTHER" id="PTHR24305">
    <property type="entry name" value="CYTOCHROME P450"/>
    <property type="match status" value="1"/>
</dbReference>
<proteinExistence type="inferred from homology"/>
<name>A0ABR3XK42_9EURO</name>
<feature type="transmembrane region" description="Helical" evidence="7">
    <location>
        <begin position="15"/>
        <end position="33"/>
    </location>
</feature>
<dbReference type="PANTHER" id="PTHR24305:SF232">
    <property type="entry name" value="P450, PUTATIVE (EUROFUNG)-RELATED"/>
    <property type="match status" value="1"/>
</dbReference>
<comment type="similarity">
    <text evidence="2">Belongs to the cytochrome P450 family.</text>
</comment>
<evidence type="ECO:0000256" key="6">
    <source>
        <dbReference type="SAM" id="MobiDB-lite"/>
    </source>
</evidence>
<dbReference type="PRINTS" id="PR00463">
    <property type="entry name" value="EP450I"/>
</dbReference>
<evidence type="ECO:0008006" key="10">
    <source>
        <dbReference type="Google" id="ProtNLM"/>
    </source>
</evidence>
<reference evidence="8 9" key="1">
    <citation type="journal article" date="2024" name="IMA Fungus">
        <title>IMA Genome - F19 : A genome assembly and annotation guide to empower mycologists, including annotated draft genome sequences of Ceratocystis pirilliformis, Diaporthe australafricana, Fusarium ophioides, Paecilomyces lecythidis, and Sporothrix stenoceras.</title>
        <authorList>
            <person name="Aylward J."/>
            <person name="Wilson A.M."/>
            <person name="Visagie C.M."/>
            <person name="Spraker J."/>
            <person name="Barnes I."/>
            <person name="Buitendag C."/>
            <person name="Ceriani C."/>
            <person name="Del Mar Angel L."/>
            <person name="du Plessis D."/>
            <person name="Fuchs T."/>
            <person name="Gasser K."/>
            <person name="Kramer D."/>
            <person name="Li W."/>
            <person name="Munsamy K."/>
            <person name="Piso A."/>
            <person name="Price J.L."/>
            <person name="Sonnekus B."/>
            <person name="Thomas C."/>
            <person name="van der Nest A."/>
            <person name="van Dijk A."/>
            <person name="van Heerden A."/>
            <person name="van Vuuren N."/>
            <person name="Yilmaz N."/>
            <person name="Duong T.A."/>
            <person name="van der Merwe N.A."/>
            <person name="Wingfield M.J."/>
            <person name="Wingfield B.D."/>
        </authorList>
    </citation>
    <scope>NUCLEOTIDE SEQUENCE [LARGE SCALE GENOMIC DNA]</scope>
    <source>
        <strain evidence="8 9">CMW 18167</strain>
    </source>
</reference>
<evidence type="ECO:0000256" key="4">
    <source>
        <dbReference type="ARBA" id="ARBA00023002"/>
    </source>
</evidence>
<dbReference type="PRINTS" id="PR00385">
    <property type="entry name" value="P450"/>
</dbReference>
<evidence type="ECO:0000313" key="8">
    <source>
        <dbReference type="EMBL" id="KAL1876110.1"/>
    </source>
</evidence>
<dbReference type="InterPro" id="IPR002401">
    <property type="entry name" value="Cyt_P450_E_grp-I"/>
</dbReference>
<comment type="cofactor">
    <cofactor evidence="1">
        <name>heme</name>
        <dbReference type="ChEBI" id="CHEBI:30413"/>
    </cofactor>
</comment>
<evidence type="ECO:0000256" key="3">
    <source>
        <dbReference type="ARBA" id="ARBA00022723"/>
    </source>
</evidence>
<keyword evidence="7" id="KW-0812">Transmembrane</keyword>
<accession>A0ABR3XK42</accession>
<keyword evidence="3" id="KW-0479">Metal-binding</keyword>
<keyword evidence="7" id="KW-0472">Membrane</keyword>
<dbReference type="InterPro" id="IPR017972">
    <property type="entry name" value="Cyt_P450_CS"/>
</dbReference>
<evidence type="ECO:0000256" key="5">
    <source>
        <dbReference type="ARBA" id="ARBA00023004"/>
    </source>
</evidence>
<dbReference type="EMBL" id="JAVDPF010000016">
    <property type="protein sequence ID" value="KAL1876110.1"/>
    <property type="molecule type" value="Genomic_DNA"/>
</dbReference>